<dbReference type="EMBL" id="VCDI01000001">
    <property type="protein sequence ID" value="TLU74137.1"/>
    <property type="molecule type" value="Genomic_DNA"/>
</dbReference>
<comment type="caution">
    <text evidence="16">The sequence shown here is derived from an EMBL/GenBank/DDBJ whole genome shotgun (WGS) entry which is preliminary data.</text>
</comment>
<reference evidence="16 17" key="1">
    <citation type="submission" date="2019-05" db="EMBL/GenBank/DDBJ databases">
        <authorList>
            <person name="Pankratov T."/>
            <person name="Grouzdev D."/>
        </authorList>
    </citation>
    <scope>NUCLEOTIDE SEQUENCE [LARGE SCALE GENOMIC DNA]</scope>
    <source>
        <strain evidence="16 17">KEBCLARHB70R</strain>
    </source>
</reference>
<organism evidence="16 17">
    <name type="scientific">Lichenicoccus roseus</name>
    <dbReference type="NCBI Taxonomy" id="2683649"/>
    <lineage>
        <taxon>Bacteria</taxon>
        <taxon>Pseudomonadati</taxon>
        <taxon>Pseudomonadota</taxon>
        <taxon>Alphaproteobacteria</taxon>
        <taxon>Acetobacterales</taxon>
        <taxon>Acetobacteraceae</taxon>
        <taxon>Lichenicoccus</taxon>
    </lineage>
</organism>
<evidence type="ECO:0000256" key="6">
    <source>
        <dbReference type="ARBA" id="ARBA00023077"/>
    </source>
</evidence>
<dbReference type="Pfam" id="PF07715">
    <property type="entry name" value="Plug"/>
    <property type="match status" value="1"/>
</dbReference>
<evidence type="ECO:0000256" key="5">
    <source>
        <dbReference type="ARBA" id="ARBA00022729"/>
    </source>
</evidence>
<keyword evidence="2 9" id="KW-0813">Transport</keyword>
<evidence type="ECO:0000256" key="8">
    <source>
        <dbReference type="ARBA" id="ARBA00023237"/>
    </source>
</evidence>
<dbReference type="AlphaFoldDB" id="A0A5R9JC76"/>
<dbReference type="OrthoDB" id="7483329at2"/>
<dbReference type="PANTHER" id="PTHR47234:SF3">
    <property type="entry name" value="SECRETIN_TONB SHORT N-TERMINAL DOMAIN-CONTAINING PROTEIN"/>
    <property type="match status" value="1"/>
</dbReference>
<dbReference type="GO" id="GO:0009279">
    <property type="term" value="C:cell outer membrane"/>
    <property type="evidence" value="ECO:0007669"/>
    <property type="project" value="UniProtKB-SubCell"/>
</dbReference>
<keyword evidence="8 9" id="KW-0998">Cell outer membrane</keyword>
<evidence type="ECO:0000256" key="12">
    <source>
        <dbReference type="SAM" id="MobiDB-lite"/>
    </source>
</evidence>
<feature type="domain" description="TonB-dependent receptor-like beta-barrel" evidence="14">
    <location>
        <begin position="291"/>
        <end position="773"/>
    </location>
</feature>
<feature type="compositionally biased region" description="Low complexity" evidence="12">
    <location>
        <begin position="28"/>
        <end position="59"/>
    </location>
</feature>
<dbReference type="PROSITE" id="PS52016">
    <property type="entry name" value="TONB_DEPENDENT_REC_3"/>
    <property type="match status" value="1"/>
</dbReference>
<keyword evidence="6 10" id="KW-0798">TonB box</keyword>
<evidence type="ECO:0000256" key="1">
    <source>
        <dbReference type="ARBA" id="ARBA00004571"/>
    </source>
</evidence>
<dbReference type="CDD" id="cd01347">
    <property type="entry name" value="ligand_gated_channel"/>
    <property type="match status" value="1"/>
</dbReference>
<comment type="similarity">
    <text evidence="9 11">Belongs to the TonB-dependent receptor family.</text>
</comment>
<feature type="short sequence motif" description="TonB box" evidence="10">
    <location>
        <begin position="58"/>
        <end position="64"/>
    </location>
</feature>
<evidence type="ECO:0000256" key="10">
    <source>
        <dbReference type="PROSITE-ProRule" id="PRU10143"/>
    </source>
</evidence>
<evidence type="ECO:0000256" key="4">
    <source>
        <dbReference type="ARBA" id="ARBA00022692"/>
    </source>
</evidence>
<evidence type="ECO:0000313" key="17">
    <source>
        <dbReference type="Proteomes" id="UP000305654"/>
    </source>
</evidence>
<dbReference type="InterPro" id="IPR039426">
    <property type="entry name" value="TonB-dep_rcpt-like"/>
</dbReference>
<protein>
    <submittedName>
        <fullName evidence="16">TonB-dependent receptor</fullName>
    </submittedName>
</protein>
<name>A0A5R9JC76_9PROT</name>
<accession>A0A5R9JC76</accession>
<dbReference type="SUPFAM" id="SSF56935">
    <property type="entry name" value="Porins"/>
    <property type="match status" value="1"/>
</dbReference>
<dbReference type="InterPro" id="IPR037066">
    <property type="entry name" value="Plug_dom_sf"/>
</dbReference>
<evidence type="ECO:0000256" key="11">
    <source>
        <dbReference type="RuleBase" id="RU003357"/>
    </source>
</evidence>
<keyword evidence="7 9" id="KW-0472">Membrane</keyword>
<evidence type="ECO:0000259" key="15">
    <source>
        <dbReference type="Pfam" id="PF07715"/>
    </source>
</evidence>
<dbReference type="PANTHER" id="PTHR47234">
    <property type="match status" value="1"/>
</dbReference>
<comment type="subcellular location">
    <subcellularLocation>
        <location evidence="1 9">Cell outer membrane</location>
        <topology evidence="1 9">Multi-pass membrane protein</topology>
    </subcellularLocation>
</comment>
<keyword evidence="3 9" id="KW-1134">Transmembrane beta strand</keyword>
<keyword evidence="5 13" id="KW-0732">Signal</keyword>
<dbReference type="RefSeq" id="WP_138324390.1">
    <property type="nucleotide sequence ID" value="NZ_VCDI01000001.1"/>
</dbReference>
<dbReference type="PROSITE" id="PS00430">
    <property type="entry name" value="TONB_DEPENDENT_REC_1"/>
    <property type="match status" value="1"/>
</dbReference>
<evidence type="ECO:0000256" key="3">
    <source>
        <dbReference type="ARBA" id="ARBA00022452"/>
    </source>
</evidence>
<gene>
    <name evidence="16" type="ORF">FE263_02700</name>
</gene>
<dbReference type="Proteomes" id="UP000305654">
    <property type="component" value="Unassembled WGS sequence"/>
</dbReference>
<proteinExistence type="inferred from homology"/>
<dbReference type="InterPro" id="IPR012910">
    <property type="entry name" value="Plug_dom"/>
</dbReference>
<evidence type="ECO:0000256" key="9">
    <source>
        <dbReference type="PROSITE-ProRule" id="PRU01360"/>
    </source>
</evidence>
<dbReference type="Gene3D" id="2.40.170.20">
    <property type="entry name" value="TonB-dependent receptor, beta-barrel domain"/>
    <property type="match status" value="1"/>
</dbReference>
<evidence type="ECO:0000313" key="16">
    <source>
        <dbReference type="EMBL" id="TLU74137.1"/>
    </source>
</evidence>
<dbReference type="InterPro" id="IPR010916">
    <property type="entry name" value="TonB_box_CS"/>
</dbReference>
<feature type="chain" id="PRO_5024444826" evidence="13">
    <location>
        <begin position="26"/>
        <end position="815"/>
    </location>
</feature>
<evidence type="ECO:0000256" key="13">
    <source>
        <dbReference type="SAM" id="SignalP"/>
    </source>
</evidence>
<dbReference type="Gene3D" id="2.170.130.10">
    <property type="entry name" value="TonB-dependent receptor, plug domain"/>
    <property type="match status" value="1"/>
</dbReference>
<evidence type="ECO:0000259" key="14">
    <source>
        <dbReference type="Pfam" id="PF00593"/>
    </source>
</evidence>
<evidence type="ECO:0000256" key="7">
    <source>
        <dbReference type="ARBA" id="ARBA00023136"/>
    </source>
</evidence>
<dbReference type="InterPro" id="IPR000531">
    <property type="entry name" value="Beta-barrel_TonB"/>
</dbReference>
<feature type="domain" description="TonB-dependent receptor plug" evidence="15">
    <location>
        <begin position="71"/>
        <end position="191"/>
    </location>
</feature>
<dbReference type="InterPro" id="IPR036942">
    <property type="entry name" value="Beta-barrel_TonB_sf"/>
</dbReference>
<sequence length="815" mass="87061">MTYKSRRLPLLASAILVASPLLARAAQPGQAAPDAATPAPRAPQPASSRAAPAAPAESLIVTGSRSGRKKARDSVSPIDVVSAVQLRRTDQVNLRDALVRLLPSITRQTYGGDTGSLTDAIRLRGLNPNEVLVLINGKRRHTTANIYADSGPQQGATPVDLDMIPASMIDHIEVLRDGAAAQYGSDAIAGVVNVILKGGATGGSAQALFGQTYAGDGFSTSVSGDKGAALGDDGFIRIGAEFVHSDHTDRTGTDLRTGTGVNQILGNPEQTRETFGINAEKDVGPDVTLYGNLTYGHRHAEALEQYRLPSSYPVVYPDGYEPAETIEENDYGVTIGARGDDLLSFAWDLSTTWGADQDNIGVKNSANTSIADTLLAPTNFAVASYADAQWTNNLDLKRPLAIPFMALPANLALGAEHRYEEYSLGAGEPDSYSGTGAQGLPGLLPALAGTWSRDVYAAYAELDLHPLRHLEIDVAGRYEYYTDAKDVETGKLSARYDITPHYALRATVSNGFQAPTLAEQHFSNLNVSPTAASGILGVATPGARALGSQPLKPERSTNVSAGLVAEPVHNLHIAADVYQINIRDRIVAGGVYNGATAINAIQSTGITLPGGINPTSVSAYYFSNGASTRTQGLDISADYLSRLGDWNGIDWGRIDWTLGLDLNRSVLHHVADDLNGRSLLNAQTATSLTRGSPRSKIILGATWTEGRFDTTLRVTRYGQTTDDLTIYTGATRSSALSNTIFYEFNNSPRWISDLELGYRLTHAWHLAVGANNLFDIYPRMKPAATNYLGTLPYDINAAQIGIDGGFYYARLNYTF</sequence>
<keyword evidence="17" id="KW-1185">Reference proteome</keyword>
<keyword evidence="4 9" id="KW-0812">Transmembrane</keyword>
<dbReference type="Pfam" id="PF00593">
    <property type="entry name" value="TonB_dep_Rec_b-barrel"/>
    <property type="match status" value="1"/>
</dbReference>
<keyword evidence="16" id="KW-0675">Receptor</keyword>
<feature type="signal peptide" evidence="13">
    <location>
        <begin position="1"/>
        <end position="25"/>
    </location>
</feature>
<evidence type="ECO:0000256" key="2">
    <source>
        <dbReference type="ARBA" id="ARBA00022448"/>
    </source>
</evidence>
<feature type="region of interest" description="Disordered" evidence="12">
    <location>
        <begin position="28"/>
        <end position="74"/>
    </location>
</feature>